<organism evidence="4 5">
    <name type="scientific">Elysia crispata</name>
    <name type="common">lettuce slug</name>
    <dbReference type="NCBI Taxonomy" id="231223"/>
    <lineage>
        <taxon>Eukaryota</taxon>
        <taxon>Metazoa</taxon>
        <taxon>Spiralia</taxon>
        <taxon>Lophotrochozoa</taxon>
        <taxon>Mollusca</taxon>
        <taxon>Gastropoda</taxon>
        <taxon>Heterobranchia</taxon>
        <taxon>Euthyneura</taxon>
        <taxon>Panpulmonata</taxon>
        <taxon>Sacoglossa</taxon>
        <taxon>Placobranchoidea</taxon>
        <taxon>Plakobranchidae</taxon>
        <taxon>Elysia</taxon>
    </lineage>
</organism>
<evidence type="ECO:0000256" key="2">
    <source>
        <dbReference type="PROSITE-ProRule" id="PRU00196"/>
    </source>
</evidence>
<dbReference type="PROSITE" id="PS50287">
    <property type="entry name" value="SRCR_2"/>
    <property type="match status" value="2"/>
</dbReference>
<sequence length="427" mass="47824">MAKMFRNGFMLANFADTVGHHWTPLGSVTEVQTAVLVTLKMFHDSTGGATSGFLQFVWLQFVWTPSTQLTPPRERSAMLHSLIYRLSLACREDRHQAVNQLVKQINVRVFVPQRTLLPSSPDRNELARQELQTANIPSLELHAAMWRALVFAVTAYLQLMISEQVYFSAVKNGYHPYKTKMLYIRVYATKNIDKTVEFREICAESMKLSAAVLICRRTYQNSTITKDDVQIGASFLTRRRRGVMYRVHNIRCPENETKLSGCKLTPGLPENCESENTLAIDCAVKSSPALKVTTTIFSYINGVAKFDSDAGVVNVSPIPGFSGLICTSTYGDDAVGDNEAKVACRSAGQPVTGARVISPDTVLHRARPRYGNKYILRDLVCHGTESNFLECQHQLTGWKIRDRRFPHVFYNYMSSCNGSMLAVACSP</sequence>
<feature type="domain" description="SRCR" evidence="3">
    <location>
        <begin position="297"/>
        <end position="426"/>
    </location>
</feature>
<dbReference type="InterPro" id="IPR036772">
    <property type="entry name" value="SRCR-like_dom_sf"/>
</dbReference>
<evidence type="ECO:0000313" key="5">
    <source>
        <dbReference type="Proteomes" id="UP001283361"/>
    </source>
</evidence>
<dbReference type="AlphaFoldDB" id="A0AAE1AXF3"/>
<dbReference type="Gene3D" id="3.10.250.10">
    <property type="entry name" value="SRCR-like domain"/>
    <property type="match status" value="2"/>
</dbReference>
<reference evidence="4" key="1">
    <citation type="journal article" date="2023" name="G3 (Bethesda)">
        <title>A reference genome for the long-term kleptoplast-retaining sea slug Elysia crispata morphotype clarki.</title>
        <authorList>
            <person name="Eastman K.E."/>
            <person name="Pendleton A.L."/>
            <person name="Shaikh M.A."/>
            <person name="Suttiyut T."/>
            <person name="Ogas R."/>
            <person name="Tomko P."/>
            <person name="Gavelis G."/>
            <person name="Widhalm J.R."/>
            <person name="Wisecaver J.H."/>
        </authorList>
    </citation>
    <scope>NUCLEOTIDE SEQUENCE</scope>
    <source>
        <strain evidence="4">ECLA1</strain>
    </source>
</reference>
<evidence type="ECO:0000259" key="3">
    <source>
        <dbReference type="PROSITE" id="PS50287"/>
    </source>
</evidence>
<dbReference type="EMBL" id="JAWDGP010001084">
    <property type="protein sequence ID" value="KAK3794996.1"/>
    <property type="molecule type" value="Genomic_DNA"/>
</dbReference>
<proteinExistence type="predicted"/>
<protein>
    <recommendedName>
        <fullName evidence="3">SRCR domain-containing protein</fullName>
    </recommendedName>
</protein>
<evidence type="ECO:0000313" key="4">
    <source>
        <dbReference type="EMBL" id="KAK3794996.1"/>
    </source>
</evidence>
<dbReference type="InterPro" id="IPR001190">
    <property type="entry name" value="SRCR"/>
</dbReference>
<keyword evidence="5" id="KW-1185">Reference proteome</keyword>
<comment type="caution">
    <text evidence="2">Lacks conserved residue(s) required for the propagation of feature annotation.</text>
</comment>
<gene>
    <name evidence="4" type="ORF">RRG08_019761</name>
</gene>
<feature type="disulfide bond" evidence="2">
    <location>
        <begin position="381"/>
        <end position="391"/>
    </location>
</feature>
<dbReference type="GO" id="GO:0016020">
    <property type="term" value="C:membrane"/>
    <property type="evidence" value="ECO:0007669"/>
    <property type="project" value="InterPro"/>
</dbReference>
<accession>A0AAE1AXF3</accession>
<dbReference type="Pfam" id="PF00530">
    <property type="entry name" value="SRCR"/>
    <property type="match status" value="1"/>
</dbReference>
<evidence type="ECO:0000256" key="1">
    <source>
        <dbReference type="ARBA" id="ARBA00023157"/>
    </source>
</evidence>
<name>A0AAE1AXF3_9GAST</name>
<dbReference type="SUPFAM" id="SSF56487">
    <property type="entry name" value="SRCR-like"/>
    <property type="match status" value="2"/>
</dbReference>
<keyword evidence="1 2" id="KW-1015">Disulfide bond</keyword>
<feature type="domain" description="SRCR" evidence="3">
    <location>
        <begin position="184"/>
        <end position="283"/>
    </location>
</feature>
<feature type="disulfide bond" evidence="2">
    <location>
        <begin position="252"/>
        <end position="262"/>
    </location>
</feature>
<comment type="caution">
    <text evidence="4">The sequence shown here is derived from an EMBL/GenBank/DDBJ whole genome shotgun (WGS) entry which is preliminary data.</text>
</comment>
<dbReference type="Proteomes" id="UP001283361">
    <property type="component" value="Unassembled WGS sequence"/>
</dbReference>